<dbReference type="EMBL" id="MPKY01000001">
    <property type="protein sequence ID" value="OJT01226.1"/>
    <property type="molecule type" value="Genomic_DNA"/>
</dbReference>
<gene>
    <name evidence="2" type="ORF">BEE62_14855</name>
</gene>
<dbReference type="RefSeq" id="WP_072677989.1">
    <property type="nucleotide sequence ID" value="NZ_MPKY01000001.1"/>
</dbReference>
<evidence type="ECO:0000259" key="1">
    <source>
        <dbReference type="Pfam" id="PF04233"/>
    </source>
</evidence>
<dbReference type="PIRSF" id="PIRSF034565">
    <property type="entry name" value="UCP034565"/>
    <property type="match status" value="1"/>
</dbReference>
<keyword evidence="3" id="KW-1185">Reference proteome</keyword>
<sequence length="378" mass="42536">MKHDDKLLRAAQSRVVEAIARHTAYLHRAATAQSNEITEAVTKLGDQLAGLISERLEGLAPAELQAFAQGRYHTDRLKGLKKAIDRWGDELEATIYQLTLPGFEELAGHESEYARELLASSLEDADLPTAPAAAAAFSAAKSQPIMGQLLEELVADIPERTRRQVYSTIRQGIAEGQTSQQIVRALRGTRALNYKDGVLQTTRTAAERMVRTGRAHISNVSYEETYRALGVEEVVWSSQLDGRTTLICASRDGQRYEVGTDHPRPPAHYQCRSVLAPSFGGDIQGKRPYVRAFKPVGKIPKGKRPDDMIGQVSANTNYAKWFQRQPASFQREWLGDTRYKLYKQGDYTIDRFVDPTGRKLTLEELRQRDRETFRELFD</sequence>
<evidence type="ECO:0000313" key="3">
    <source>
        <dbReference type="Proteomes" id="UP000183986"/>
    </source>
</evidence>
<name>A0A1M2V0X9_MARNT</name>
<dbReference type="InterPro" id="IPR006528">
    <property type="entry name" value="Phage_head_morphogenesis_dom"/>
</dbReference>
<organism evidence="2 3">
    <name type="scientific">Marinobacter nauticus</name>
    <name type="common">Marinobacter hydrocarbonoclasticus</name>
    <name type="synonym">Marinobacter aquaeolei</name>
    <dbReference type="NCBI Taxonomy" id="2743"/>
    <lineage>
        <taxon>Bacteria</taxon>
        <taxon>Pseudomonadati</taxon>
        <taxon>Pseudomonadota</taxon>
        <taxon>Gammaproteobacteria</taxon>
        <taxon>Pseudomonadales</taxon>
        <taxon>Marinobacteraceae</taxon>
        <taxon>Marinobacter</taxon>
    </lineage>
</organism>
<dbReference type="NCBIfam" id="TIGR01641">
    <property type="entry name" value="phageSPP1_gp7"/>
    <property type="match status" value="1"/>
</dbReference>
<dbReference type="OrthoDB" id="8614104at2"/>
<proteinExistence type="predicted"/>
<dbReference type="AlphaFoldDB" id="A0A1M2V0X9"/>
<dbReference type="InterPro" id="IPR017029">
    <property type="entry name" value="Phage_head_put"/>
</dbReference>
<dbReference type="Proteomes" id="UP000183986">
    <property type="component" value="Unassembled WGS sequence"/>
</dbReference>
<comment type="caution">
    <text evidence="2">The sequence shown here is derived from an EMBL/GenBank/DDBJ whole genome shotgun (WGS) entry which is preliminary data.</text>
</comment>
<dbReference type="Pfam" id="PF04233">
    <property type="entry name" value="Phage_Mu_F"/>
    <property type="match status" value="1"/>
</dbReference>
<evidence type="ECO:0000313" key="2">
    <source>
        <dbReference type="EMBL" id="OJT01226.1"/>
    </source>
</evidence>
<protein>
    <recommendedName>
        <fullName evidence="1">Phage head morphogenesis domain-containing protein</fullName>
    </recommendedName>
</protein>
<reference evidence="2" key="1">
    <citation type="submission" date="2016-11" db="EMBL/GenBank/DDBJ databases">
        <title>Draft Genome Sequence of Marinobacter hydrocarbonoclasticus strain STW2, a polyaromatic aromatic hydrocarbon degrading and denitrifying bacterium from rhizosphere of Seagrass Enhalus acodoides.</title>
        <authorList>
            <person name="Ling J."/>
            <person name="Dong J."/>
        </authorList>
    </citation>
    <scope>NUCLEOTIDE SEQUENCE [LARGE SCALE GENOMIC DNA]</scope>
    <source>
        <strain evidence="2">STW2</strain>
    </source>
</reference>
<accession>A0A1M2V0X9</accession>
<feature type="domain" description="Phage head morphogenesis" evidence="1">
    <location>
        <begin position="165"/>
        <end position="275"/>
    </location>
</feature>